<dbReference type="InterPro" id="IPR036291">
    <property type="entry name" value="NAD(P)-bd_dom_sf"/>
</dbReference>
<accession>A0A3M7S5W3</accession>
<name>A0A3M7S5W3_BRAPC</name>
<dbReference type="Pfam" id="PF00106">
    <property type="entry name" value="adh_short"/>
    <property type="match status" value="2"/>
</dbReference>
<evidence type="ECO:0000313" key="1">
    <source>
        <dbReference type="EMBL" id="RNA30988.1"/>
    </source>
</evidence>
<dbReference type="SUPFAM" id="SSF51735">
    <property type="entry name" value="NAD(P)-binding Rossmann-fold domains"/>
    <property type="match status" value="2"/>
</dbReference>
<dbReference type="FunFam" id="3.40.50.720:FF:000084">
    <property type="entry name" value="Short-chain dehydrogenase reductase"/>
    <property type="match status" value="1"/>
</dbReference>
<dbReference type="PANTHER" id="PTHR44147:SF2">
    <property type="entry name" value="DEHYDROGENASE_REDUCTASE SDR FAMILY MEMBER 1"/>
    <property type="match status" value="1"/>
</dbReference>
<dbReference type="Proteomes" id="UP000276133">
    <property type="component" value="Unassembled WGS sequence"/>
</dbReference>
<keyword evidence="2" id="KW-1185">Reference proteome</keyword>
<gene>
    <name evidence="1" type="ORF">BpHYR1_036100</name>
</gene>
<dbReference type="AlphaFoldDB" id="A0A3M7S5W3"/>
<dbReference type="OrthoDB" id="1933717at2759"/>
<dbReference type="EMBL" id="REGN01002004">
    <property type="protein sequence ID" value="RNA30988.1"/>
    <property type="molecule type" value="Genomic_DNA"/>
</dbReference>
<reference evidence="1 2" key="1">
    <citation type="journal article" date="2018" name="Sci. Rep.">
        <title>Genomic signatures of local adaptation to the degree of environmental predictability in rotifers.</title>
        <authorList>
            <person name="Franch-Gras L."/>
            <person name="Hahn C."/>
            <person name="Garcia-Roger E.M."/>
            <person name="Carmona M.J."/>
            <person name="Serra M."/>
            <person name="Gomez A."/>
        </authorList>
    </citation>
    <scope>NUCLEOTIDE SEQUENCE [LARGE SCALE GENOMIC DNA]</scope>
    <source>
        <strain evidence="1">HYR1</strain>
    </source>
</reference>
<comment type="caution">
    <text evidence="1">The sequence shown here is derived from an EMBL/GenBank/DDBJ whole genome shotgun (WGS) entry which is preliminary data.</text>
</comment>
<evidence type="ECO:0000313" key="2">
    <source>
        <dbReference type="Proteomes" id="UP000276133"/>
    </source>
</evidence>
<organism evidence="1 2">
    <name type="scientific">Brachionus plicatilis</name>
    <name type="common">Marine rotifer</name>
    <name type="synonym">Brachionus muelleri</name>
    <dbReference type="NCBI Taxonomy" id="10195"/>
    <lineage>
        <taxon>Eukaryota</taxon>
        <taxon>Metazoa</taxon>
        <taxon>Spiralia</taxon>
        <taxon>Gnathifera</taxon>
        <taxon>Rotifera</taxon>
        <taxon>Eurotatoria</taxon>
        <taxon>Monogononta</taxon>
        <taxon>Pseudotrocha</taxon>
        <taxon>Ploima</taxon>
        <taxon>Brachionidae</taxon>
        <taxon>Brachionus</taxon>
    </lineage>
</organism>
<dbReference type="Gene3D" id="3.40.50.720">
    <property type="entry name" value="NAD(P)-binding Rossmann-like Domain"/>
    <property type="match status" value="2"/>
</dbReference>
<dbReference type="PRINTS" id="PR00081">
    <property type="entry name" value="GDHRDH"/>
</dbReference>
<sequence length="559" mass="61544">MSLKLLNKVALVTGASRGIGKGIALQLGEHGAKVYITGRKLTSKDDLSLEKTAEEIRNRGGQCFPVQCDHEDDKQVEKLFQQIKDEQNGQLDLLVNSAFKAGDFIFEAANLNFWETDPAKTWDDINNVGLRNNYLCTVHASRLMVPRQKGLIVNISSLGGLQYAFHACYGIGKAGVDRISSDCGLELRKHNVACLSLLLNGVRTEFSEQILREKGDKANFILFRILFLILSRMSKNRPLAGKVALVTGATRGIGKGIALQLGQAGALVYITGRTLKSTNNLGSLEQTANEIKERGGVCIPVQVNHESDHEIAELFQKIETEQNGILDILVNNAYKGVTTIFEGSSLEFWKQKPEVWDEINNVGLRNHYICTVYAARMMVPRKQGLIINISSFGGMSYIFNVAYGVGKAAVDRMAVDCGKELSKHNVVMLSLYPGAVKTELVTDMISKQNPDISGISGKQISMKKVFEQGESIEFAGKCIVSLAQDKNLSKYTSKVVIAADYARAHGIKDVDGRQITSFKQLKSGLLMSLPDNLKWIANLVPGFISIPQFRISTNRQLIN</sequence>
<proteinExistence type="predicted"/>
<dbReference type="InterPro" id="IPR002347">
    <property type="entry name" value="SDR_fam"/>
</dbReference>
<protein>
    <submittedName>
        <fullName evidence="1">Dehydrogenase reductase SDR family member 1-like</fullName>
    </submittedName>
</protein>
<dbReference type="PANTHER" id="PTHR44147">
    <property type="entry name" value="DEHYDROGENASE/REDUCTASE SDR FAMILY MEMBER 1"/>
    <property type="match status" value="1"/>
</dbReference>